<evidence type="ECO:0000256" key="2">
    <source>
        <dbReference type="SAM" id="Phobius"/>
    </source>
</evidence>
<dbReference type="EMBL" id="JAJVDC020000060">
    <property type="protein sequence ID" value="KAL1628621.1"/>
    <property type="molecule type" value="Genomic_DNA"/>
</dbReference>
<keyword evidence="2" id="KW-0472">Membrane</keyword>
<keyword evidence="2" id="KW-0812">Transmembrane</keyword>
<feature type="transmembrane region" description="Helical" evidence="2">
    <location>
        <begin position="155"/>
        <end position="177"/>
    </location>
</feature>
<evidence type="ECO:0000313" key="4">
    <source>
        <dbReference type="Proteomes" id="UP001521116"/>
    </source>
</evidence>
<accession>A0ABR3STL6</accession>
<evidence type="ECO:0000313" key="3">
    <source>
        <dbReference type="EMBL" id="KAL1628621.1"/>
    </source>
</evidence>
<organism evidence="3 4">
    <name type="scientific">Neofusicoccum ribis</name>
    <dbReference type="NCBI Taxonomy" id="45134"/>
    <lineage>
        <taxon>Eukaryota</taxon>
        <taxon>Fungi</taxon>
        <taxon>Dikarya</taxon>
        <taxon>Ascomycota</taxon>
        <taxon>Pezizomycotina</taxon>
        <taxon>Dothideomycetes</taxon>
        <taxon>Dothideomycetes incertae sedis</taxon>
        <taxon>Botryosphaeriales</taxon>
        <taxon>Botryosphaeriaceae</taxon>
        <taxon>Neofusicoccum</taxon>
    </lineage>
</organism>
<feature type="compositionally biased region" description="Polar residues" evidence="1">
    <location>
        <begin position="52"/>
        <end position="71"/>
    </location>
</feature>
<reference evidence="3 4" key="1">
    <citation type="submission" date="2024-02" db="EMBL/GenBank/DDBJ databases">
        <title>De novo assembly and annotation of 12 fungi associated with fruit tree decline syndrome in Ontario, Canada.</title>
        <authorList>
            <person name="Sulman M."/>
            <person name="Ellouze W."/>
            <person name="Ilyukhin E."/>
        </authorList>
    </citation>
    <scope>NUCLEOTIDE SEQUENCE [LARGE SCALE GENOMIC DNA]</scope>
    <source>
        <strain evidence="3 4">M1-105</strain>
    </source>
</reference>
<proteinExistence type="predicted"/>
<gene>
    <name evidence="3" type="ORF">SLS56_005730</name>
</gene>
<feature type="region of interest" description="Disordered" evidence="1">
    <location>
        <begin position="299"/>
        <end position="318"/>
    </location>
</feature>
<keyword evidence="2" id="KW-1133">Transmembrane helix</keyword>
<feature type="transmembrane region" description="Helical" evidence="2">
    <location>
        <begin position="183"/>
        <end position="204"/>
    </location>
</feature>
<name>A0ABR3STL6_9PEZI</name>
<dbReference type="Proteomes" id="UP001521116">
    <property type="component" value="Unassembled WGS sequence"/>
</dbReference>
<evidence type="ECO:0000256" key="1">
    <source>
        <dbReference type="SAM" id="MobiDB-lite"/>
    </source>
</evidence>
<protein>
    <submittedName>
        <fullName evidence="3">Uncharacterized protein</fullName>
    </submittedName>
</protein>
<keyword evidence="4" id="KW-1185">Reference proteome</keyword>
<comment type="caution">
    <text evidence="3">The sequence shown here is derived from an EMBL/GenBank/DDBJ whole genome shotgun (WGS) entry which is preliminary data.</text>
</comment>
<dbReference type="PANTHER" id="PTHR35043">
    <property type="entry name" value="TRANSCRIPTION FACTOR DOMAIN-CONTAINING PROTEIN"/>
    <property type="match status" value="1"/>
</dbReference>
<sequence length="318" mass="35072">MVLGSRGVQRGSCKRKSIGSIKERMMQKMLIQPYGLMNSIFTTRNDLFQNDAGQPSPSIYSSSDTHSDTMVSSQSIHSRTSSRRSSESRAKPFFPPWTLEQSFFAASGGITVDTSTFWPHPTLTFTPAGVLELAKAGLLPSLPLSEVKDKSKTDVIATILVSIQSIWFIAQCLARLARHLPLTLLEIHTLVQLLCILTITIIWAKKPYNPVARALPPTTHERLLDMAALFAIDPHLLPTTLNPHKNRLVYPVDITEATQAYTTAASAATTTDRKPALPFTPASPEIDHSKIAALHTRASRALDHLRRPPSASRRHRPA</sequence>
<feature type="region of interest" description="Disordered" evidence="1">
    <location>
        <begin position="52"/>
        <end position="90"/>
    </location>
</feature>
<dbReference type="PANTHER" id="PTHR35043:SF7">
    <property type="entry name" value="TRANSCRIPTION FACTOR DOMAIN-CONTAINING PROTEIN"/>
    <property type="match status" value="1"/>
</dbReference>